<sequence length="321" mass="37350">MKQLLDVHKDDGTAILSYTASQRTIERKRKKDDIPLPRPTSFEDISIPQQLIVTNGGDRFLLNDNEDSDNRTIILSSDDDLNRLSNSEHWHADAPHLFYQLYIIHGFICGRSIPLVYARLPGKSEAVYGEVFNILVKNVNKHPKSITIDFEKAVENVIKQKLPTITISGCFFHFKQALWRKIQVHFVDYFEDNYIVCRIRNNRRRVPRFPITSWSCFSRLDQELPSTNNSSEGWHHALKNSVRIKPSIYESIKDLQVEQHASLIMAEKLEAGLVKLTKRAVYERMDEQLQQLITTFNINTRSILKEQELCLIFEIKKIKVI</sequence>
<accession>A0A8S2ENY7</accession>
<comment type="caution">
    <text evidence="2">The sequence shown here is derived from an EMBL/GenBank/DDBJ whole genome shotgun (WGS) entry which is preliminary data.</text>
</comment>
<dbReference type="Proteomes" id="UP000677228">
    <property type="component" value="Unassembled WGS sequence"/>
</dbReference>
<evidence type="ECO:0000313" key="2">
    <source>
        <dbReference type="EMBL" id="CAF1195862.1"/>
    </source>
</evidence>
<dbReference type="Proteomes" id="UP000682733">
    <property type="component" value="Unassembled WGS sequence"/>
</dbReference>
<proteinExistence type="predicted"/>
<feature type="domain" description="MULE transposase" evidence="1">
    <location>
        <begin position="110"/>
        <end position="176"/>
    </location>
</feature>
<dbReference type="Pfam" id="PF10551">
    <property type="entry name" value="MULE"/>
    <property type="match status" value="1"/>
</dbReference>
<dbReference type="EMBL" id="CAJNOK010013998">
    <property type="protein sequence ID" value="CAF1195862.1"/>
    <property type="molecule type" value="Genomic_DNA"/>
</dbReference>
<evidence type="ECO:0000259" key="1">
    <source>
        <dbReference type="Pfam" id="PF10551"/>
    </source>
</evidence>
<organism evidence="2 4">
    <name type="scientific">Didymodactylos carnosus</name>
    <dbReference type="NCBI Taxonomy" id="1234261"/>
    <lineage>
        <taxon>Eukaryota</taxon>
        <taxon>Metazoa</taxon>
        <taxon>Spiralia</taxon>
        <taxon>Gnathifera</taxon>
        <taxon>Rotifera</taxon>
        <taxon>Eurotatoria</taxon>
        <taxon>Bdelloidea</taxon>
        <taxon>Philodinida</taxon>
        <taxon>Philodinidae</taxon>
        <taxon>Didymodactylos</taxon>
    </lineage>
</organism>
<dbReference type="InterPro" id="IPR018289">
    <property type="entry name" value="MULE_transposase_dom"/>
</dbReference>
<dbReference type="PANTHER" id="PTHR47160:SF10">
    <property type="entry name" value="MULE TRANSPOSASE DOMAIN-CONTAINING PROTEIN"/>
    <property type="match status" value="1"/>
</dbReference>
<reference evidence="2" key="1">
    <citation type="submission" date="2021-02" db="EMBL/GenBank/DDBJ databases">
        <authorList>
            <person name="Nowell W R."/>
        </authorList>
    </citation>
    <scope>NUCLEOTIDE SEQUENCE</scope>
</reference>
<dbReference type="PANTHER" id="PTHR47160">
    <property type="entry name" value="PUTATIVE-RELATED"/>
    <property type="match status" value="1"/>
</dbReference>
<evidence type="ECO:0000313" key="3">
    <source>
        <dbReference type="EMBL" id="CAF4006095.1"/>
    </source>
</evidence>
<gene>
    <name evidence="2" type="ORF">OVA965_LOCUS23742</name>
    <name evidence="3" type="ORF">TMI583_LOCUS24461</name>
</gene>
<dbReference type="AlphaFoldDB" id="A0A8S2ENY7"/>
<dbReference type="EMBL" id="CAJOBA010035527">
    <property type="protein sequence ID" value="CAF4006095.1"/>
    <property type="molecule type" value="Genomic_DNA"/>
</dbReference>
<name>A0A8S2ENY7_9BILA</name>
<evidence type="ECO:0000313" key="4">
    <source>
        <dbReference type="Proteomes" id="UP000677228"/>
    </source>
</evidence>
<protein>
    <recommendedName>
        <fullName evidence="1">MULE transposase domain-containing protein</fullName>
    </recommendedName>
</protein>